<dbReference type="SUPFAM" id="SSF161093">
    <property type="entry name" value="MgtE membrane domain-like"/>
    <property type="match status" value="2"/>
</dbReference>
<dbReference type="InterPro" id="IPR006667">
    <property type="entry name" value="SLC41_membr_dom"/>
</dbReference>
<evidence type="ECO:0000313" key="12">
    <source>
        <dbReference type="Proteomes" id="UP000053989"/>
    </source>
</evidence>
<evidence type="ECO:0000256" key="5">
    <source>
        <dbReference type="ARBA" id="ARBA00022842"/>
    </source>
</evidence>
<evidence type="ECO:0000256" key="8">
    <source>
        <dbReference type="ARBA" id="ARBA00023136"/>
    </source>
</evidence>
<dbReference type="GO" id="GO:0008324">
    <property type="term" value="F:monoatomic cation transmembrane transporter activity"/>
    <property type="evidence" value="ECO:0007669"/>
    <property type="project" value="InterPro"/>
</dbReference>
<dbReference type="GO" id="GO:0005886">
    <property type="term" value="C:plasma membrane"/>
    <property type="evidence" value="ECO:0007669"/>
    <property type="project" value="TreeGrafter"/>
</dbReference>
<dbReference type="Proteomes" id="UP000053989">
    <property type="component" value="Unassembled WGS sequence"/>
</dbReference>
<feature type="domain" description="SLC41A/MgtE integral membrane" evidence="10">
    <location>
        <begin position="122"/>
        <end position="287"/>
    </location>
</feature>
<feature type="transmembrane region" description="Helical" evidence="9">
    <location>
        <begin position="485"/>
        <end position="505"/>
    </location>
</feature>
<keyword evidence="12" id="KW-1185">Reference proteome</keyword>
<feature type="transmembrane region" description="Helical" evidence="9">
    <location>
        <begin position="362"/>
        <end position="385"/>
    </location>
</feature>
<evidence type="ECO:0000256" key="2">
    <source>
        <dbReference type="ARBA" id="ARBA00009749"/>
    </source>
</evidence>
<proteinExistence type="inferred from homology"/>
<keyword evidence="6 9" id="KW-1133">Transmembrane helix</keyword>
<evidence type="ECO:0000256" key="1">
    <source>
        <dbReference type="ARBA" id="ARBA00004141"/>
    </source>
</evidence>
<gene>
    <name evidence="11" type="ORF">SCLCIDRAFT_1216233</name>
</gene>
<reference evidence="12" key="2">
    <citation type="submission" date="2015-01" db="EMBL/GenBank/DDBJ databases">
        <title>Evolutionary Origins and Diversification of the Mycorrhizal Mutualists.</title>
        <authorList>
            <consortium name="DOE Joint Genome Institute"/>
            <consortium name="Mycorrhizal Genomics Consortium"/>
            <person name="Kohler A."/>
            <person name="Kuo A."/>
            <person name="Nagy L.G."/>
            <person name="Floudas D."/>
            <person name="Copeland A."/>
            <person name="Barry K.W."/>
            <person name="Cichocki N."/>
            <person name="Veneault-Fourrey C."/>
            <person name="LaButti K."/>
            <person name="Lindquist E.A."/>
            <person name="Lipzen A."/>
            <person name="Lundell T."/>
            <person name="Morin E."/>
            <person name="Murat C."/>
            <person name="Riley R."/>
            <person name="Ohm R."/>
            <person name="Sun H."/>
            <person name="Tunlid A."/>
            <person name="Henrissat B."/>
            <person name="Grigoriev I.V."/>
            <person name="Hibbett D.S."/>
            <person name="Martin F."/>
        </authorList>
    </citation>
    <scope>NUCLEOTIDE SEQUENCE [LARGE SCALE GENOMIC DNA]</scope>
    <source>
        <strain evidence="12">Foug A</strain>
    </source>
</reference>
<feature type="transmembrane region" description="Helical" evidence="9">
    <location>
        <begin position="231"/>
        <end position="260"/>
    </location>
</feature>
<feature type="transmembrane region" description="Helical" evidence="9">
    <location>
        <begin position="438"/>
        <end position="465"/>
    </location>
</feature>
<dbReference type="AlphaFoldDB" id="A0A0C3DKC4"/>
<dbReference type="InterPro" id="IPR036739">
    <property type="entry name" value="SLC41_membr_dom_sf"/>
</dbReference>
<dbReference type="InParanoid" id="A0A0C3DKC4"/>
<evidence type="ECO:0000256" key="7">
    <source>
        <dbReference type="ARBA" id="ARBA00023065"/>
    </source>
</evidence>
<comment type="subcellular location">
    <subcellularLocation>
        <location evidence="1">Membrane</location>
        <topology evidence="1">Multi-pass membrane protein</topology>
    </subcellularLocation>
</comment>
<dbReference type="OrthoDB" id="666972at2759"/>
<accession>A0A0C3DKC4</accession>
<keyword evidence="3" id="KW-0813">Transport</keyword>
<dbReference type="HOGENOM" id="CLU_018207_4_0_1"/>
<protein>
    <recommendedName>
        <fullName evidence="10">SLC41A/MgtE integral membrane domain-containing protein</fullName>
    </recommendedName>
</protein>
<keyword evidence="5" id="KW-0460">Magnesium</keyword>
<sequence>MNGRTKESSGSDLTSLDSDGIELEDLEASHLDELRTTQYELDEDIGRDEDGLLGSNGSLDGIDLAKEYTQIFSRWGQVRSIVVESAPTLLLTTVGVLLTGELLNHVSQWKAMRAINELIMIIPVILNLKGNLEMNLSARLGTSANMGDLDDPNARRKIIYGNLALLQVQATIFASVAACISMILGTIVPDPPQGAPSLDGAVSNSTMLLTIKALRPFPTKPGQPQSGLVEFIVVAAAAMLSACLSSILLGSFMCTLVVLCRHFGRDPDNIAPPVASCLGDLVTLFLLGTVSSALVYFVNTPLPLVLVSCLILFAISCAFVVRRNSDVKDLIWQGWLPLLGAMVISSVTGIILDIFASRYQGFPLLAIVISGLPGSVGSILVSRLSTALHATKHSAHMPEHARSKKLVMLTLFLVTVPIQIIFLATLHTFGWVKLPTLFAILLMLFFCCAVAVSLFIADGLTNYLWSRSFDPDMYALPIHSAMMDLVGQLLLVLCFQLVSLMGIRLES</sequence>
<organism evidence="11 12">
    <name type="scientific">Scleroderma citrinum Foug A</name>
    <dbReference type="NCBI Taxonomy" id="1036808"/>
    <lineage>
        <taxon>Eukaryota</taxon>
        <taxon>Fungi</taxon>
        <taxon>Dikarya</taxon>
        <taxon>Basidiomycota</taxon>
        <taxon>Agaricomycotina</taxon>
        <taxon>Agaricomycetes</taxon>
        <taxon>Agaricomycetidae</taxon>
        <taxon>Boletales</taxon>
        <taxon>Sclerodermatineae</taxon>
        <taxon>Sclerodermataceae</taxon>
        <taxon>Scleroderma</taxon>
    </lineage>
</organism>
<evidence type="ECO:0000256" key="6">
    <source>
        <dbReference type="ARBA" id="ARBA00022989"/>
    </source>
</evidence>
<dbReference type="Gene3D" id="1.10.357.20">
    <property type="entry name" value="SLC41 divalent cation transporters, integral membrane domain"/>
    <property type="match status" value="2"/>
</dbReference>
<feature type="transmembrane region" description="Helical" evidence="9">
    <location>
        <begin position="163"/>
        <end position="188"/>
    </location>
</feature>
<comment type="similarity">
    <text evidence="2">Belongs to the SLC41A transporter family.</text>
</comment>
<dbReference type="PANTHER" id="PTHR16228">
    <property type="entry name" value="DIVALENT CATION TRANSPORTER SOLUTE CARRIER FAMILY 41"/>
    <property type="match status" value="1"/>
</dbReference>
<evidence type="ECO:0000256" key="3">
    <source>
        <dbReference type="ARBA" id="ARBA00022448"/>
    </source>
</evidence>
<feature type="transmembrane region" description="Helical" evidence="9">
    <location>
        <begin position="304"/>
        <end position="322"/>
    </location>
</feature>
<keyword evidence="4 9" id="KW-0812">Transmembrane</keyword>
<evidence type="ECO:0000313" key="11">
    <source>
        <dbReference type="EMBL" id="KIM61110.1"/>
    </source>
</evidence>
<reference evidence="11 12" key="1">
    <citation type="submission" date="2014-04" db="EMBL/GenBank/DDBJ databases">
        <authorList>
            <consortium name="DOE Joint Genome Institute"/>
            <person name="Kuo A."/>
            <person name="Kohler A."/>
            <person name="Nagy L.G."/>
            <person name="Floudas D."/>
            <person name="Copeland A."/>
            <person name="Barry K.W."/>
            <person name="Cichocki N."/>
            <person name="Veneault-Fourrey C."/>
            <person name="LaButti K."/>
            <person name="Lindquist E.A."/>
            <person name="Lipzen A."/>
            <person name="Lundell T."/>
            <person name="Morin E."/>
            <person name="Murat C."/>
            <person name="Sun H."/>
            <person name="Tunlid A."/>
            <person name="Henrissat B."/>
            <person name="Grigoriev I.V."/>
            <person name="Hibbett D.S."/>
            <person name="Martin F."/>
            <person name="Nordberg H.P."/>
            <person name="Cantor M.N."/>
            <person name="Hua S.X."/>
        </authorList>
    </citation>
    <scope>NUCLEOTIDE SEQUENCE [LARGE SCALE GENOMIC DNA]</scope>
    <source>
        <strain evidence="11 12">Foug A</strain>
    </source>
</reference>
<dbReference type="InterPro" id="IPR045349">
    <property type="entry name" value="SLC41A1-3"/>
</dbReference>
<feature type="transmembrane region" description="Helical" evidence="9">
    <location>
        <begin position="281"/>
        <end position="298"/>
    </location>
</feature>
<evidence type="ECO:0000256" key="4">
    <source>
        <dbReference type="ARBA" id="ARBA00022692"/>
    </source>
</evidence>
<keyword evidence="7" id="KW-0406">Ion transport</keyword>
<feature type="domain" description="SLC41A/MgtE integral membrane" evidence="10">
    <location>
        <begin position="368"/>
        <end position="494"/>
    </location>
</feature>
<keyword evidence="8 9" id="KW-0472">Membrane</keyword>
<feature type="transmembrane region" description="Helical" evidence="9">
    <location>
        <begin position="406"/>
        <end position="426"/>
    </location>
</feature>
<name>A0A0C3DKC4_9AGAM</name>
<dbReference type="Pfam" id="PF01769">
    <property type="entry name" value="MgtE"/>
    <property type="match status" value="2"/>
</dbReference>
<evidence type="ECO:0000256" key="9">
    <source>
        <dbReference type="SAM" id="Phobius"/>
    </source>
</evidence>
<feature type="transmembrane region" description="Helical" evidence="9">
    <location>
        <begin position="334"/>
        <end position="356"/>
    </location>
</feature>
<dbReference type="EMBL" id="KN822055">
    <property type="protein sequence ID" value="KIM61110.1"/>
    <property type="molecule type" value="Genomic_DNA"/>
</dbReference>
<evidence type="ECO:0000259" key="10">
    <source>
        <dbReference type="Pfam" id="PF01769"/>
    </source>
</evidence>
<dbReference type="PANTHER" id="PTHR16228:SF7">
    <property type="entry name" value="SLC41A_MGTE INTEGRAL MEMBRANE DOMAIN-CONTAINING PROTEIN"/>
    <property type="match status" value="1"/>
</dbReference>